<sequence length="71" mass="7910">MSNVIGKFGFGSPAIPLPKTLVLELVTLEKGKQPPKAKSSVTLASFSRQDPDRWARMERDKMSLMQVEYGD</sequence>
<name>A0A194VKA2_CYTMA</name>
<accession>A0A194VKA2</accession>
<dbReference type="EMBL" id="KN796139">
    <property type="protein sequence ID" value="KUI64427.1"/>
    <property type="molecule type" value="Genomic_DNA"/>
</dbReference>
<evidence type="ECO:0000313" key="1">
    <source>
        <dbReference type="EMBL" id="KUI64427.1"/>
    </source>
</evidence>
<evidence type="ECO:0000313" key="2">
    <source>
        <dbReference type="Proteomes" id="UP000078559"/>
    </source>
</evidence>
<reference evidence="1" key="1">
    <citation type="submission" date="2014-12" db="EMBL/GenBank/DDBJ databases">
        <title>Genome Sequence of Valsa Canker Pathogens Uncovers a Specific Adaption of Colonization on Woody Bark.</title>
        <authorList>
            <person name="Yin Z."/>
            <person name="Liu H."/>
            <person name="Gao X."/>
            <person name="Li Z."/>
            <person name="Song N."/>
            <person name="Ke X."/>
            <person name="Dai Q."/>
            <person name="Wu Y."/>
            <person name="Sun Y."/>
            <person name="Xu J.-R."/>
            <person name="Kang Z.K."/>
            <person name="Wang L."/>
            <person name="Huang L."/>
        </authorList>
    </citation>
    <scope>NUCLEOTIDE SEQUENCE [LARGE SCALE GENOMIC DNA]</scope>
    <source>
        <strain evidence="1">03-8</strain>
    </source>
</reference>
<proteinExistence type="predicted"/>
<keyword evidence="2" id="KW-1185">Reference proteome</keyword>
<gene>
    <name evidence="1" type="ORF">VM1G_11221</name>
</gene>
<dbReference type="Proteomes" id="UP000078559">
    <property type="component" value="Unassembled WGS sequence"/>
</dbReference>
<protein>
    <submittedName>
        <fullName evidence="1">Uncharacterized protein</fullName>
    </submittedName>
</protein>
<dbReference type="AlphaFoldDB" id="A0A194VKA2"/>
<organism evidence="1 2">
    <name type="scientific">Cytospora mali</name>
    <name type="common">Apple Valsa canker fungus</name>
    <name type="synonym">Valsa mali</name>
    <dbReference type="NCBI Taxonomy" id="578113"/>
    <lineage>
        <taxon>Eukaryota</taxon>
        <taxon>Fungi</taxon>
        <taxon>Dikarya</taxon>
        <taxon>Ascomycota</taxon>
        <taxon>Pezizomycotina</taxon>
        <taxon>Sordariomycetes</taxon>
        <taxon>Sordariomycetidae</taxon>
        <taxon>Diaporthales</taxon>
        <taxon>Cytosporaceae</taxon>
        <taxon>Cytospora</taxon>
    </lineage>
</organism>